<evidence type="ECO:0000313" key="2">
    <source>
        <dbReference type="EMBL" id="KZN47546.1"/>
    </source>
</evidence>
<name>A0A167CDW1_9GAMM</name>
<comment type="caution">
    <text evidence="2">The sequence shown here is derived from an EMBL/GenBank/DDBJ whole genome shotgun (WGS) entry which is preliminary data.</text>
</comment>
<dbReference type="GeneID" id="57364661"/>
<keyword evidence="3" id="KW-1185">Reference proteome</keyword>
<reference evidence="2 3" key="1">
    <citation type="submission" date="2013-07" db="EMBL/GenBank/DDBJ databases">
        <title>Comparative Genomic and Metabolomic Analysis of Twelve Strains of Pseudoalteromonas luteoviolacea.</title>
        <authorList>
            <person name="Vynne N.G."/>
            <person name="Mansson M."/>
            <person name="Gram L."/>
        </authorList>
    </citation>
    <scope>NUCLEOTIDE SEQUENCE [LARGE SCALE GENOMIC DNA]</scope>
    <source>
        <strain evidence="2 3">DSM 6061</strain>
    </source>
</reference>
<evidence type="ECO:0000313" key="3">
    <source>
        <dbReference type="Proteomes" id="UP000076643"/>
    </source>
</evidence>
<dbReference type="InterPro" id="IPR038268">
    <property type="entry name" value="RHH_sf"/>
</dbReference>
<evidence type="ECO:0000259" key="1">
    <source>
        <dbReference type="Pfam" id="PF13467"/>
    </source>
</evidence>
<dbReference type="RefSeq" id="WP_063364536.1">
    <property type="nucleotide sequence ID" value="NZ_AQHB01000039.1"/>
</dbReference>
<accession>A0A167CDW1</accession>
<sequence length="89" mass="10098">MCELYASQNPDLYRVSKKSIRIQGVVTSLALENKIWQVLEQIAEQENLSVPQFISTLYQESVERHGAVDNLASLLRISCLTYLLNSTKP</sequence>
<gene>
    <name evidence="2" type="ORF">N475_06610</name>
</gene>
<feature type="domain" description="Ribbon-helix-helix" evidence="1">
    <location>
        <begin position="16"/>
        <end position="83"/>
    </location>
</feature>
<dbReference type="Proteomes" id="UP000076643">
    <property type="component" value="Unassembled WGS sequence"/>
</dbReference>
<dbReference type="EMBL" id="AUYB01000013">
    <property type="protein sequence ID" value="KZN47546.1"/>
    <property type="molecule type" value="Genomic_DNA"/>
</dbReference>
<proteinExistence type="predicted"/>
<dbReference type="InterPro" id="IPR027373">
    <property type="entry name" value="RHH_dom"/>
</dbReference>
<dbReference type="Gene3D" id="1.10.3990.20">
    <property type="entry name" value="protein bp1543"/>
    <property type="match status" value="1"/>
</dbReference>
<dbReference type="PATRIC" id="fig|1365250.3.peg.204"/>
<dbReference type="Pfam" id="PF13467">
    <property type="entry name" value="RHH_4"/>
    <property type="match status" value="1"/>
</dbReference>
<dbReference type="AlphaFoldDB" id="A0A167CDW1"/>
<protein>
    <recommendedName>
        <fullName evidence="1">Ribbon-helix-helix domain-containing protein</fullName>
    </recommendedName>
</protein>
<organism evidence="2 3">
    <name type="scientific">Pseudoalteromonas luteoviolacea DSM 6061</name>
    <dbReference type="NCBI Taxonomy" id="1365250"/>
    <lineage>
        <taxon>Bacteria</taxon>
        <taxon>Pseudomonadati</taxon>
        <taxon>Pseudomonadota</taxon>
        <taxon>Gammaproteobacteria</taxon>
        <taxon>Alteromonadales</taxon>
        <taxon>Pseudoalteromonadaceae</taxon>
        <taxon>Pseudoalteromonas</taxon>
    </lineage>
</organism>